<sequence>MKNEETAICDEANRKMSAVESGGDDHWKRKWDITIGVITTVFEYAIVFQDSDAGYSAGNAEAQQSERANAFRGAQLQDVLKNILKENDDNGTGRLIKHLIEEDVRTGCVVIVNIGGILQSITNKNIIMVTIMTKVNQADLVVDQVDLVVAKMEIPKDHHRSGRRGGDPPGPPSDGPTDGGAADVTEVKISRKEADKVVVPPFPKVTHLDSWMSHCIANMLSACADPSHEEWISWINPAFRPDPDIEGMSDSGHLKFKSIDIKLGVAMTAMLKSAGDAAMDLYLDVNHRANKYVRDSNNKLIKGRQIIAMMYESFRTRDRLDMVVTLEYLIKLQYQGVQRMSVFKQTWLECIDRMRPEDVPSDNALRDTLHSKIKDSPALKMELLVHYDMLNYDDPKRSY</sequence>
<organism evidence="1 2">
    <name type="scientific">Symbiodinium microadriaticum</name>
    <name type="common">Dinoflagellate</name>
    <name type="synonym">Zooxanthella microadriatica</name>
    <dbReference type="NCBI Taxonomy" id="2951"/>
    <lineage>
        <taxon>Eukaryota</taxon>
        <taxon>Sar</taxon>
        <taxon>Alveolata</taxon>
        <taxon>Dinophyceae</taxon>
        <taxon>Suessiales</taxon>
        <taxon>Symbiodiniaceae</taxon>
        <taxon>Symbiodinium</taxon>
    </lineage>
</organism>
<name>A0A1Q9D356_SYMMI</name>
<accession>A0A1Q9D356</accession>
<reference evidence="1 2" key="1">
    <citation type="submission" date="2016-02" db="EMBL/GenBank/DDBJ databases">
        <title>Genome analysis of coral dinoflagellate symbionts highlights evolutionary adaptations to a symbiotic lifestyle.</title>
        <authorList>
            <person name="Aranda M."/>
            <person name="Li Y."/>
            <person name="Liew Y.J."/>
            <person name="Baumgarten S."/>
            <person name="Simakov O."/>
            <person name="Wilson M."/>
            <person name="Piel J."/>
            <person name="Ashoor H."/>
            <person name="Bougouffa S."/>
            <person name="Bajic V.B."/>
            <person name="Ryu T."/>
            <person name="Ravasi T."/>
            <person name="Bayer T."/>
            <person name="Micklem G."/>
            <person name="Kim H."/>
            <person name="Bhak J."/>
            <person name="Lajeunesse T.C."/>
            <person name="Voolstra C.R."/>
        </authorList>
    </citation>
    <scope>NUCLEOTIDE SEQUENCE [LARGE SCALE GENOMIC DNA]</scope>
    <source>
        <strain evidence="1 2">CCMP2467</strain>
    </source>
</reference>
<dbReference type="Proteomes" id="UP000186817">
    <property type="component" value="Unassembled WGS sequence"/>
</dbReference>
<keyword evidence="2" id="KW-1185">Reference proteome</keyword>
<dbReference type="OrthoDB" id="418331at2759"/>
<dbReference type="AlphaFoldDB" id="A0A1Q9D356"/>
<evidence type="ECO:0000313" key="2">
    <source>
        <dbReference type="Proteomes" id="UP000186817"/>
    </source>
</evidence>
<proteinExistence type="predicted"/>
<dbReference type="EMBL" id="LSRX01000751">
    <property type="protein sequence ID" value="OLP89618.1"/>
    <property type="molecule type" value="Genomic_DNA"/>
</dbReference>
<gene>
    <name evidence="1" type="ORF">AK812_SmicGene28911</name>
</gene>
<protein>
    <submittedName>
        <fullName evidence="1">Uncharacterized protein</fullName>
    </submittedName>
</protein>
<evidence type="ECO:0000313" key="1">
    <source>
        <dbReference type="EMBL" id="OLP89618.1"/>
    </source>
</evidence>
<comment type="caution">
    <text evidence="1">The sequence shown here is derived from an EMBL/GenBank/DDBJ whole genome shotgun (WGS) entry which is preliminary data.</text>
</comment>